<keyword evidence="3" id="KW-1185">Reference proteome</keyword>
<comment type="caution">
    <text evidence="2">The sequence shown here is derived from an EMBL/GenBank/DDBJ whole genome shotgun (WGS) entry which is preliminary data.</text>
</comment>
<dbReference type="Proteomes" id="UP000324222">
    <property type="component" value="Unassembled WGS sequence"/>
</dbReference>
<feature type="region of interest" description="Disordered" evidence="1">
    <location>
        <begin position="1"/>
        <end position="35"/>
    </location>
</feature>
<evidence type="ECO:0000313" key="3">
    <source>
        <dbReference type="Proteomes" id="UP000324222"/>
    </source>
</evidence>
<dbReference type="AlphaFoldDB" id="A0A5B7JLX5"/>
<evidence type="ECO:0000256" key="1">
    <source>
        <dbReference type="SAM" id="MobiDB-lite"/>
    </source>
</evidence>
<organism evidence="2 3">
    <name type="scientific">Portunus trituberculatus</name>
    <name type="common">Swimming crab</name>
    <name type="synonym">Neptunus trituberculatus</name>
    <dbReference type="NCBI Taxonomy" id="210409"/>
    <lineage>
        <taxon>Eukaryota</taxon>
        <taxon>Metazoa</taxon>
        <taxon>Ecdysozoa</taxon>
        <taxon>Arthropoda</taxon>
        <taxon>Crustacea</taxon>
        <taxon>Multicrustacea</taxon>
        <taxon>Malacostraca</taxon>
        <taxon>Eumalacostraca</taxon>
        <taxon>Eucarida</taxon>
        <taxon>Decapoda</taxon>
        <taxon>Pleocyemata</taxon>
        <taxon>Brachyura</taxon>
        <taxon>Eubrachyura</taxon>
        <taxon>Portunoidea</taxon>
        <taxon>Portunidae</taxon>
        <taxon>Portuninae</taxon>
        <taxon>Portunus</taxon>
    </lineage>
</organism>
<gene>
    <name evidence="2" type="ORF">E2C01_090489</name>
</gene>
<proteinExistence type="predicted"/>
<name>A0A5B7JLX5_PORTR</name>
<reference evidence="2 3" key="1">
    <citation type="submission" date="2019-05" db="EMBL/GenBank/DDBJ databases">
        <title>Another draft genome of Portunus trituberculatus and its Hox gene families provides insights of decapod evolution.</title>
        <authorList>
            <person name="Jeong J.-H."/>
            <person name="Song I."/>
            <person name="Kim S."/>
            <person name="Choi T."/>
            <person name="Kim D."/>
            <person name="Ryu S."/>
            <person name="Kim W."/>
        </authorList>
    </citation>
    <scope>NUCLEOTIDE SEQUENCE [LARGE SCALE GENOMIC DNA]</scope>
    <source>
        <tissue evidence="2">Muscle</tissue>
    </source>
</reference>
<accession>A0A5B7JLX5</accession>
<protein>
    <submittedName>
        <fullName evidence="2">Uncharacterized protein</fullName>
    </submittedName>
</protein>
<evidence type="ECO:0000313" key="2">
    <source>
        <dbReference type="EMBL" id="MPC95286.1"/>
    </source>
</evidence>
<dbReference type="EMBL" id="VSRR010101642">
    <property type="protein sequence ID" value="MPC95286.1"/>
    <property type="molecule type" value="Genomic_DNA"/>
</dbReference>
<sequence length="80" mass="8577">MRGKKNNKNLLLPDVVAPLSPSGDSSSETGTAGAGWTDMVAPASLEQPNVDPMAGYELARGVMLKFLFCLLKPPLKHRCH</sequence>